<dbReference type="PANTHER" id="PTHR14919:SF0">
    <property type="entry name" value="SPERM FLAGELLAR PROTEIN 2"/>
    <property type="match status" value="1"/>
</dbReference>
<name>A0A9P0D487_9CUCU</name>
<evidence type="ECO:0000256" key="1">
    <source>
        <dbReference type="SAM" id="Coils"/>
    </source>
</evidence>
<dbReference type="Proteomes" id="UP001153636">
    <property type="component" value="Chromosome 4"/>
</dbReference>
<gene>
    <name evidence="4" type="ORF">PSYICH_LOCUS10079</name>
</gene>
<feature type="coiled-coil region" evidence="1">
    <location>
        <begin position="116"/>
        <end position="143"/>
    </location>
</feature>
<dbReference type="OrthoDB" id="62528at2759"/>
<dbReference type="Gene3D" id="3.40.50.300">
    <property type="entry name" value="P-loop containing nucleotide triphosphate hydrolases"/>
    <property type="match status" value="1"/>
</dbReference>
<accession>A0A9P0D487</accession>
<dbReference type="PANTHER" id="PTHR14919">
    <property type="entry name" value="KPL2-RELATED"/>
    <property type="match status" value="1"/>
</dbReference>
<dbReference type="Pfam" id="PF24082">
    <property type="entry name" value="SPEF2_C"/>
    <property type="match status" value="1"/>
</dbReference>
<dbReference type="InterPro" id="IPR027417">
    <property type="entry name" value="P-loop_NTPase"/>
</dbReference>
<dbReference type="Pfam" id="PF22946">
    <property type="entry name" value="SPEF2_D5"/>
    <property type="match status" value="1"/>
</dbReference>
<dbReference type="InterPro" id="IPR056199">
    <property type="entry name" value="SPEF2_C"/>
</dbReference>
<keyword evidence="1" id="KW-0175">Coiled coil</keyword>
<proteinExistence type="predicted"/>
<sequence length="1582" mass="185155">MEKYTVVKVCDKPPDKLIDNKYKDNLDNTFDVIHWLQDRLEMVVSKCKSAREEYLHILRTREKRISSTFSVPSIPLYDDTCDQIDNVSAVTLNMTYEQLMNEKNNVRKANKFKPDFHHAQQILEKMKQKLRNKQENKVFMKELQKHILQDFFVKLVNEESQDVSNDIAEKILKQSFYEKQMQNKLREIKYQRENMLQSKQILNDAIAKEKEQEFIEKLMQKKKIEHKKEFEYYLEKERALQLHRVIYTEKLRLKAEQTFNSCEDAIKGICKMAVKFTEYKTFFGEQPSEKIMDSWKKKINDEEAPTEAKVTVADIVTRDNMKIEQIVHREIEKQNKLDKDDFDNYQEFKWPWVLQNNVTEEEVKEMNNGMRVLGHFVHLLLNMKYPLPVHPSPPDLPKVNVRVCLNGLPELTCLKVLKKMLSHKEILIVELQDAVNFCLDKFKEETREDNESMDEEQTSFIYDTEQPEIFQKKGSKSYSSTGANGQKEINLDKTNSDKCVQTPKFYPNEKVILSQMAELGKIAYEEVSDGNSLTDFLLVSMFIEYLKSKQDEIKGWVLVNYPTTFDQAVLFEEAISGLKIPGVLPKHKIVKSLADIVYMCEEATNELEELRHSNLVPDPAEKREPLAYDTVLTAFINVEQEASDLSSENDVPNELQDIEDYSKLQQFYTDQGCNYSVYYQHFDYFTIKQIAKLVIGEFSLPPKPSIELFGETITYLDLNKGDEKKSILSLKHGDKKEPDRVEKVAKKSSIVASSPKKAPSLTIDTPSGRKSRVFAHVVKEDKWTQIPELITIEVEQEEITKPGEYGYIFENLLISDDIGMILVEIWEKMEEIYINDLNQVFFQKRVISNMLLPYVEFAKNMIRKYIVQTDQRQLFLRKFQEKFNEFDNDFRKDKEFKAELHCLIDELKNRFIYLADLRMMRAERQRKDFVKESWGPKQMIQLFNNYISGFQIELDRNCDTLSFINDYFTALITKVPCDEIPPKEILQKYNSDSTEIEQEINNVYIKFGSKEANPFAHRIDHVYRKAVGIAERYENNALSNFDKISALFLTGPNKKGGKPKAPLKGGILTVFEPSENIKQNAQHIFECWESCLKGELARIKIRLQLLKTDASTNIDIFFNTLKNTYLSLYEENRLRYETESNSFKNVCYVLSLAVEREIPVQDELVLITEEFSVNPESLLFEDSIDMFDEPVEPPEELVFTISQLHTLIEIFVDLGPDGYLSERAFTFLLQDMALNSDQKLIPKEWMKLTGPNISHISQEMFGPQKFVCWKDFIIYNLILPFPTVDELIEIRNNFRNFDGKRTELIHINDYQSINFWFEADEKLDVDGIKNLLFRMYQVDENFSNYTAMLFDFCKSDNTIVGIAKAFAVVCGKSVCWDKAIGNMFIESALEQRTLHDEQVKLRDNEIKEHVEFAKTIVDRLIDNTVHLCDSLTITEIPNDEQDAKDTIHNLTGDTLTSEITTEEQQKSQGSAKQKKESFCNIGYEVKKYPSYYYFINLDDIITVLSRTFNWRTKNSENSIIYEFIEQLYVTCKNPTFNNQVFSHQFLNNSDFLKIFGSTKKFLIIRPYSIVQKFLIEAQLREF</sequence>
<evidence type="ECO:0000259" key="3">
    <source>
        <dbReference type="Pfam" id="PF24082"/>
    </source>
</evidence>
<feature type="domain" description="CPC1/SPEF2" evidence="2">
    <location>
        <begin position="172"/>
        <end position="298"/>
    </location>
</feature>
<organism evidence="4 5">
    <name type="scientific">Psylliodes chrysocephalus</name>
    <dbReference type="NCBI Taxonomy" id="3402493"/>
    <lineage>
        <taxon>Eukaryota</taxon>
        <taxon>Metazoa</taxon>
        <taxon>Ecdysozoa</taxon>
        <taxon>Arthropoda</taxon>
        <taxon>Hexapoda</taxon>
        <taxon>Insecta</taxon>
        <taxon>Pterygota</taxon>
        <taxon>Neoptera</taxon>
        <taxon>Endopterygota</taxon>
        <taxon>Coleoptera</taxon>
        <taxon>Polyphaga</taxon>
        <taxon>Cucujiformia</taxon>
        <taxon>Chrysomeloidea</taxon>
        <taxon>Chrysomelidae</taxon>
        <taxon>Galerucinae</taxon>
        <taxon>Alticini</taxon>
        <taxon>Psylliodes</taxon>
    </lineage>
</organism>
<evidence type="ECO:0000259" key="2">
    <source>
        <dbReference type="Pfam" id="PF22946"/>
    </source>
</evidence>
<evidence type="ECO:0008006" key="6">
    <source>
        <dbReference type="Google" id="ProtNLM"/>
    </source>
</evidence>
<evidence type="ECO:0000313" key="4">
    <source>
        <dbReference type="EMBL" id="CAH1109967.1"/>
    </source>
</evidence>
<dbReference type="InterPro" id="IPR052634">
    <property type="entry name" value="Sperm_flagellar-bone_growth"/>
</dbReference>
<dbReference type="InterPro" id="IPR054517">
    <property type="entry name" value="SPEF2_D5"/>
</dbReference>
<feature type="domain" description="SPEF2 C-terminal" evidence="3">
    <location>
        <begin position="1199"/>
        <end position="1376"/>
    </location>
</feature>
<dbReference type="EMBL" id="OV651816">
    <property type="protein sequence ID" value="CAH1109967.1"/>
    <property type="molecule type" value="Genomic_DNA"/>
</dbReference>
<keyword evidence="5" id="KW-1185">Reference proteome</keyword>
<evidence type="ECO:0000313" key="5">
    <source>
        <dbReference type="Proteomes" id="UP001153636"/>
    </source>
</evidence>
<protein>
    <recommendedName>
        <fullName evidence="6">Sperm flagellar protein 2</fullName>
    </recommendedName>
</protein>
<reference evidence="4" key="1">
    <citation type="submission" date="2022-01" db="EMBL/GenBank/DDBJ databases">
        <authorList>
            <person name="King R."/>
        </authorList>
    </citation>
    <scope>NUCLEOTIDE SEQUENCE</scope>
</reference>